<dbReference type="Pfam" id="PF17657">
    <property type="entry name" value="DNA_pol3_finger"/>
    <property type="match status" value="1"/>
</dbReference>
<comment type="caution">
    <text evidence="16">The sequence shown here is derived from an EMBL/GenBank/DDBJ whole genome shotgun (WGS) entry which is preliminary data.</text>
</comment>
<dbReference type="GO" id="GO:0005737">
    <property type="term" value="C:cytoplasm"/>
    <property type="evidence" value="ECO:0007669"/>
    <property type="project" value="UniProtKB-SubCell"/>
</dbReference>
<dbReference type="CDD" id="cd04485">
    <property type="entry name" value="DnaE_OBF"/>
    <property type="match status" value="1"/>
</dbReference>
<evidence type="ECO:0000256" key="3">
    <source>
        <dbReference type="ARBA" id="ARBA00012417"/>
    </source>
</evidence>
<dbReference type="InterPro" id="IPR011708">
    <property type="entry name" value="DNA_pol3_alpha_NTPase_dom"/>
</dbReference>
<dbReference type="GO" id="GO:0008408">
    <property type="term" value="F:3'-5' exonuclease activity"/>
    <property type="evidence" value="ECO:0007669"/>
    <property type="project" value="InterPro"/>
</dbReference>
<keyword evidence="8 13" id="KW-0235">DNA replication</keyword>
<evidence type="ECO:0000256" key="13">
    <source>
        <dbReference type="HAMAP-Rule" id="MF_01902"/>
    </source>
</evidence>
<dbReference type="SUPFAM" id="SSF89550">
    <property type="entry name" value="PHP domain-like"/>
    <property type="match status" value="1"/>
</dbReference>
<accession>A0A4S3M5U2</accession>
<dbReference type="InterPro" id="IPR029460">
    <property type="entry name" value="DNAPol_HHH"/>
</dbReference>
<evidence type="ECO:0000256" key="11">
    <source>
        <dbReference type="ARBA" id="ARBA00023204"/>
    </source>
</evidence>
<dbReference type="EC" id="2.7.7.7" evidence="3 13"/>
<dbReference type="InterPro" id="IPR004013">
    <property type="entry name" value="PHP_dom"/>
</dbReference>
<evidence type="ECO:0000256" key="8">
    <source>
        <dbReference type="ARBA" id="ARBA00022705"/>
    </source>
</evidence>
<evidence type="ECO:0000256" key="2">
    <source>
        <dbReference type="ARBA" id="ARBA00007391"/>
    </source>
</evidence>
<dbReference type="OrthoDB" id="9803237at2"/>
<keyword evidence="5 13" id="KW-0963">Cytoplasm</keyword>
<comment type="function">
    <text evidence="13">DNA polymerase involved in damage-induced mutagenesis and translesion synthesis (TLS). It is not the major replicative DNA polymerase.</text>
</comment>
<dbReference type="Proteomes" id="UP000306113">
    <property type="component" value="Unassembled WGS sequence"/>
</dbReference>
<feature type="compositionally biased region" description="Basic residues" evidence="14">
    <location>
        <begin position="1069"/>
        <end position="1078"/>
    </location>
</feature>
<evidence type="ECO:0000313" key="16">
    <source>
        <dbReference type="EMBL" id="THD71591.1"/>
    </source>
</evidence>
<evidence type="ECO:0000256" key="14">
    <source>
        <dbReference type="SAM" id="MobiDB-lite"/>
    </source>
</evidence>
<dbReference type="HAMAP" id="MF_01902">
    <property type="entry name" value="DNApol_error_prone"/>
    <property type="match status" value="1"/>
</dbReference>
<dbReference type="AlphaFoldDB" id="A0A4S3M5U2"/>
<dbReference type="InterPro" id="IPR004365">
    <property type="entry name" value="NA-bd_OB_tRNA"/>
</dbReference>
<evidence type="ECO:0000256" key="1">
    <source>
        <dbReference type="ARBA" id="ARBA00004496"/>
    </source>
</evidence>
<proteinExistence type="inferred from homology"/>
<comment type="similarity">
    <text evidence="2 13">Belongs to the DNA polymerase type-C family. DnaE2 subfamily.</text>
</comment>
<feature type="domain" description="Polymerase/histidinol phosphatase N-terminal" evidence="15">
    <location>
        <begin position="23"/>
        <end position="98"/>
    </location>
</feature>
<dbReference type="EMBL" id="SSMD01000011">
    <property type="protein sequence ID" value="THD71591.1"/>
    <property type="molecule type" value="Genomic_DNA"/>
</dbReference>
<evidence type="ECO:0000256" key="9">
    <source>
        <dbReference type="ARBA" id="ARBA00022763"/>
    </source>
</evidence>
<evidence type="ECO:0000256" key="5">
    <source>
        <dbReference type="ARBA" id="ARBA00022490"/>
    </source>
</evidence>
<dbReference type="Pfam" id="PF01336">
    <property type="entry name" value="tRNA_anti-codon"/>
    <property type="match status" value="1"/>
</dbReference>
<dbReference type="PANTHER" id="PTHR32294:SF4">
    <property type="entry name" value="ERROR-PRONE DNA POLYMERASE"/>
    <property type="match status" value="1"/>
</dbReference>
<dbReference type="GO" id="GO:0003676">
    <property type="term" value="F:nucleic acid binding"/>
    <property type="evidence" value="ECO:0007669"/>
    <property type="project" value="InterPro"/>
</dbReference>
<protein>
    <recommendedName>
        <fullName evidence="4 13">Error-prone DNA polymerase</fullName>
        <ecNumber evidence="3 13">2.7.7.7</ecNumber>
    </recommendedName>
</protein>
<dbReference type="PANTHER" id="PTHR32294">
    <property type="entry name" value="DNA POLYMERASE III SUBUNIT ALPHA"/>
    <property type="match status" value="1"/>
</dbReference>
<dbReference type="InterPro" id="IPR040982">
    <property type="entry name" value="DNA_pol3_finger"/>
</dbReference>
<dbReference type="Gene3D" id="1.10.150.870">
    <property type="match status" value="1"/>
</dbReference>
<dbReference type="GO" id="GO:0006281">
    <property type="term" value="P:DNA repair"/>
    <property type="evidence" value="ECO:0007669"/>
    <property type="project" value="UniProtKB-UniRule"/>
</dbReference>
<name>A0A4S3M5U2_9RHOB</name>
<reference evidence="16 17" key="1">
    <citation type="submission" date="2019-04" db="EMBL/GenBank/DDBJ databases">
        <title>Draft genome sequence of Youngimonas vesicularis.</title>
        <authorList>
            <person name="Hameed A."/>
        </authorList>
    </citation>
    <scope>NUCLEOTIDE SEQUENCE [LARGE SCALE GENOMIC DNA]</scope>
    <source>
        <strain evidence="16 17">CC-AMW-E</strain>
    </source>
</reference>
<dbReference type="NCBIfam" id="NF004225">
    <property type="entry name" value="PRK05672.1"/>
    <property type="match status" value="1"/>
</dbReference>
<dbReference type="InterPro" id="IPR016195">
    <property type="entry name" value="Pol/histidinol_Pase-like"/>
</dbReference>
<comment type="subcellular location">
    <subcellularLocation>
        <location evidence="1 13">Cytoplasm</location>
    </subcellularLocation>
</comment>
<dbReference type="GO" id="GO:0003887">
    <property type="term" value="F:DNA-directed DNA polymerase activity"/>
    <property type="evidence" value="ECO:0007669"/>
    <property type="project" value="UniProtKB-UniRule"/>
</dbReference>
<feature type="compositionally biased region" description="Basic and acidic residues" evidence="14">
    <location>
        <begin position="1079"/>
        <end position="1093"/>
    </location>
</feature>
<dbReference type="RefSeq" id="WP_136340547.1">
    <property type="nucleotide sequence ID" value="NZ_SSMD01000011.1"/>
</dbReference>
<dbReference type="Pfam" id="PF07733">
    <property type="entry name" value="DNA_pol3_alpha"/>
    <property type="match status" value="1"/>
</dbReference>
<keyword evidence="17" id="KW-1185">Reference proteome</keyword>
<evidence type="ECO:0000313" key="17">
    <source>
        <dbReference type="Proteomes" id="UP000306113"/>
    </source>
</evidence>
<keyword evidence="6 13" id="KW-0808">Transferase</keyword>
<feature type="region of interest" description="Disordered" evidence="14">
    <location>
        <begin position="1059"/>
        <end position="1093"/>
    </location>
</feature>
<evidence type="ECO:0000256" key="12">
    <source>
        <dbReference type="ARBA" id="ARBA00049244"/>
    </source>
</evidence>
<evidence type="ECO:0000256" key="6">
    <source>
        <dbReference type="ARBA" id="ARBA00022679"/>
    </source>
</evidence>
<organism evidence="16 17">
    <name type="scientific">Thalassobius vesicularis</name>
    <dbReference type="NCBI Taxonomy" id="1294297"/>
    <lineage>
        <taxon>Bacteria</taxon>
        <taxon>Pseudomonadati</taxon>
        <taxon>Pseudomonadota</taxon>
        <taxon>Alphaproteobacteria</taxon>
        <taxon>Rhodobacterales</taxon>
        <taxon>Roseobacteraceae</taxon>
        <taxon>Thalassovita</taxon>
    </lineage>
</organism>
<keyword evidence="9 13" id="KW-0227">DNA damage</keyword>
<dbReference type="Pfam" id="PF14579">
    <property type="entry name" value="HHH_6"/>
    <property type="match status" value="1"/>
</dbReference>
<evidence type="ECO:0000259" key="15">
    <source>
        <dbReference type="SMART" id="SM00481"/>
    </source>
</evidence>
<dbReference type="CDD" id="cd07434">
    <property type="entry name" value="PHP_PolIIIA_DnaE2"/>
    <property type="match status" value="1"/>
</dbReference>
<dbReference type="NCBIfam" id="TIGR00594">
    <property type="entry name" value="polc"/>
    <property type="match status" value="1"/>
</dbReference>
<dbReference type="InterPro" id="IPR023073">
    <property type="entry name" value="DnaE2"/>
</dbReference>
<comment type="catalytic activity">
    <reaction evidence="12 13">
        <text>DNA(n) + a 2'-deoxyribonucleoside 5'-triphosphate = DNA(n+1) + diphosphate</text>
        <dbReference type="Rhea" id="RHEA:22508"/>
        <dbReference type="Rhea" id="RHEA-COMP:17339"/>
        <dbReference type="Rhea" id="RHEA-COMP:17340"/>
        <dbReference type="ChEBI" id="CHEBI:33019"/>
        <dbReference type="ChEBI" id="CHEBI:61560"/>
        <dbReference type="ChEBI" id="CHEBI:173112"/>
        <dbReference type="EC" id="2.7.7.7"/>
    </reaction>
</comment>
<dbReference type="InterPro" id="IPR004805">
    <property type="entry name" value="DnaE2/DnaE/PolC"/>
</dbReference>
<dbReference type="GO" id="GO:0006260">
    <property type="term" value="P:DNA replication"/>
    <property type="evidence" value="ECO:0007669"/>
    <property type="project" value="UniProtKB-KW"/>
</dbReference>
<evidence type="ECO:0000256" key="4">
    <source>
        <dbReference type="ARBA" id="ARBA00017273"/>
    </source>
</evidence>
<dbReference type="Gene3D" id="3.20.20.140">
    <property type="entry name" value="Metal-dependent hydrolases"/>
    <property type="match status" value="1"/>
</dbReference>
<gene>
    <name evidence="16" type="primary">dnaE</name>
    <name evidence="13" type="synonym">dnaE2</name>
    <name evidence="16" type="ORF">E7681_17455</name>
</gene>
<keyword evidence="11 13" id="KW-0234">DNA repair</keyword>
<dbReference type="InterPro" id="IPR003141">
    <property type="entry name" value="Pol/His_phosphatase_N"/>
</dbReference>
<dbReference type="Pfam" id="PF02811">
    <property type="entry name" value="PHP"/>
    <property type="match status" value="1"/>
</dbReference>
<evidence type="ECO:0000256" key="7">
    <source>
        <dbReference type="ARBA" id="ARBA00022695"/>
    </source>
</evidence>
<keyword evidence="7 13" id="KW-0548">Nucleotidyltransferase</keyword>
<sequence length="1093" mass="121396">MSGRRFTLPVEGPEPPGRMAGYAELGVTTNFTFLTGASHPEELITRAAELGLTAMAVTDRNSLAGVVRAYAALRELQREAPERQLPKLIVGARLVLRDDPVNWLALPTDRAAYQRLSRLLTLGKRRAEKAGCELTLADLEEYGQGLILIGLPPVDGIAAAASVLKRLRRRFPEHVFVGAAPRYDGSDQGWFDACAGLALRAGAPMVAVGDVLMHHASRRQLADVLTCLREGCTIDRIGTRALPNAERRLKGAEDMARLYRRHPAALRRTLEIAARCAFCLSELSYEYPDEVSGNEPPQQRLARLTAEGLLRRCPDGIPERYRALADKELRLVGELGFAAYFLTVFDIVSYARSIGILCQGRGSAANSILCWALGITDVRPDQISMVFERFVSKYRGEPPDIDVDFEHERREEVIQWIYERYGRHRAGLCATVIHFRSRAAIREVGKVMGLSQDVTASLSGQVWGISGRGPDPERLRELGLDLTDRRLSQTIRLIGEVIGFPRHLSQHVGGFVITRGRLDELCPIENAAMEGRTVIEWDKDDIDTLGILKVDILSLGMLTCIRKAFELMEQHEGHRPTLATIPQEDRATYDMLCVADAVGVFQVESRAQMNFLPRMRPRTFYDLVIEVAIVRPGPIQGGMVHPYINRRQGKAAVEFPSEALEAVLGKTLGVPLFQEQAMQIAVVGAGFTPEEADRLRRSLATFRKMGTIGTFRDRFVKGMLARGYTPDFAERCFGQIEGFGEYGFPESHAAAFAMLTYVSSWLKCHHPAIFACALLNAQPMGFYAPAQIVRDVREHGIEVRPICVNQSDWDNRLERRPDGALALRLGFRQIRGFREEDAGWIVAARGNGYPDPENLWLRAGVGPAVLERLAEADAFSGMGLTRRDALWQVRAIRAPKPLPLFSDPLDGEGLREPAVDLPAMHLGEEVVEDYVATRLTLRAHPMELLRPVIPGLTPHAELPTAALGRLSVCGLVITRQRPGTASGVIFLTLEDETGVSNVIVWPKVYERFRRVVMGGRLLRVNGWIQREGIVVHVIAETIEDLSPRLSELGHPLEDAVGITQPAADDAPRAPRHAPRARHPREQAKKLFPSRDFH</sequence>
<dbReference type="SMART" id="SM00481">
    <property type="entry name" value="POLIIIAc"/>
    <property type="match status" value="1"/>
</dbReference>
<keyword evidence="10 13" id="KW-0239">DNA-directed DNA polymerase</keyword>
<evidence type="ECO:0000256" key="10">
    <source>
        <dbReference type="ARBA" id="ARBA00022932"/>
    </source>
</evidence>